<dbReference type="PANTHER" id="PTHR16305:SF28">
    <property type="entry name" value="GUANYLATE CYCLASE DOMAIN-CONTAINING PROTEIN"/>
    <property type="match status" value="1"/>
</dbReference>
<dbReference type="InterPro" id="IPR029787">
    <property type="entry name" value="Nucleotide_cyclase"/>
</dbReference>
<evidence type="ECO:0000256" key="2">
    <source>
        <dbReference type="ARBA" id="ARBA00022840"/>
    </source>
</evidence>
<dbReference type="InterPro" id="IPR027417">
    <property type="entry name" value="P-loop_NTPase"/>
</dbReference>
<keyword evidence="2" id="KW-0067">ATP-binding</keyword>
<dbReference type="Gene3D" id="3.40.50.300">
    <property type="entry name" value="P-loop containing nucleotide triphosphate hydrolases"/>
    <property type="match status" value="1"/>
</dbReference>
<dbReference type="PANTHER" id="PTHR16305">
    <property type="entry name" value="TESTICULAR SOLUBLE ADENYLYL CYCLASE"/>
    <property type="match status" value="1"/>
</dbReference>
<dbReference type="Pfam" id="PF00211">
    <property type="entry name" value="Guanylate_cyc"/>
    <property type="match status" value="1"/>
</dbReference>
<dbReference type="PROSITE" id="PS50125">
    <property type="entry name" value="GUANYLATE_CYCLASE_2"/>
    <property type="match status" value="1"/>
</dbReference>
<dbReference type="GO" id="GO:0035556">
    <property type="term" value="P:intracellular signal transduction"/>
    <property type="evidence" value="ECO:0007669"/>
    <property type="project" value="InterPro"/>
</dbReference>
<keyword evidence="6" id="KW-1185">Reference proteome</keyword>
<feature type="domain" description="Guanylate cyclase" evidence="4">
    <location>
        <begin position="15"/>
        <end position="148"/>
    </location>
</feature>
<dbReference type="SMART" id="SM00044">
    <property type="entry name" value="CYCc"/>
    <property type="match status" value="1"/>
</dbReference>
<organism evidence="5 6">
    <name type="scientific">Marinobacterium nitratireducens</name>
    <dbReference type="NCBI Taxonomy" id="518897"/>
    <lineage>
        <taxon>Bacteria</taxon>
        <taxon>Pseudomonadati</taxon>
        <taxon>Pseudomonadota</taxon>
        <taxon>Gammaproteobacteria</taxon>
        <taxon>Oceanospirillales</taxon>
        <taxon>Oceanospirillaceae</taxon>
        <taxon>Marinobacterium</taxon>
    </lineage>
</organism>
<feature type="coiled-coil region" evidence="3">
    <location>
        <begin position="729"/>
        <end position="756"/>
    </location>
</feature>
<evidence type="ECO:0000313" key="6">
    <source>
        <dbReference type="Proteomes" id="UP000599578"/>
    </source>
</evidence>
<proteinExistence type="predicted"/>
<dbReference type="GO" id="GO:0005737">
    <property type="term" value="C:cytoplasm"/>
    <property type="evidence" value="ECO:0007669"/>
    <property type="project" value="TreeGrafter"/>
</dbReference>
<dbReference type="CDD" id="cd07302">
    <property type="entry name" value="CHD"/>
    <property type="match status" value="1"/>
</dbReference>
<dbReference type="InterPro" id="IPR011990">
    <property type="entry name" value="TPR-like_helical_dom_sf"/>
</dbReference>
<sequence length="1052" mass="117186">MQGRSGGGGERKTITMLFADLANSTELIQHLDAEEAQQLIDPVLQLMMEAVHHYEGYVAKSLGDGILALFGAPIAHEDHARRALYAALRMQHRMEALAGDIERRKGLQLLLRVGIHSGEVVVRSIHTEDLHTDYDPVGRSIHIASRMESVAPPGGTVVSESSYRLTRGFFEFRALGPTRVKGVAEPIQIYELLAAGPLRTRLEVSAHRGLVPFVGRKPELERLRALLARARAGRGQLVAARGEPGVGKSRLFLEFKRSVKDDCLVLETFSVCHTRAFAYWPLIGLLKQYFDLGPEDDACSRRDKISARVAALDVSRETCLPYLLYLLGGVEEHSPLFHLDPQTRRERTFGAIEQLLLAQSRQEPLLLIFEDLQWLDSETQAFLERLADALEGHRLMLLMNYRPEYRDHWLEERGGTRLQLDPLALSDAGGLLRSLLGEAPELKPVARRILDKTEGNPFFIEEVVQALVEEQVLLGERGQYRLGGPADDLQLPMTVQGVLAARIDRLASESKALLQLLAVIGKALPFGLVRQVSGTNPDDLMLLLARLQGADFIYSVPAYPEQEFAFKHALTMEVAYRSLLSERRSELHERTARAIESLYRERLDEHYGELAHHYSRSGDTAKAIEYLQLAGRQAVQRYANSEAITQLSKAIELIGSLPESSERDRLELAARLTLGPALMASRGYAAPEVESTYSGALQLCRQVGANLQLFPALLGLRTFYHVRGQLPVARELSEQLVRLASEADDSERQLEAHRALGTVLFSLGELDRARRELAQALAFYDCQHSQRHVFYYGVDSGVFSLFYMAWVLWYQGYPEQALAKSGEGLALAETLDYPFIRVVALVFDAETHLLRRDLRQTQERAEEAIAQAQEHGFPIWSLWGRVLRGWALAQQGEQDAGIAEIRQGLAADRAAGAELWRPYFLSLLLEVLCLAGRLDEARDCLSEAHASLDATEGHLYESELYRLEGMLLLRQGEDAAAAQACFEKAIAIARGQGARSLELRAATCLADLLREQGKSSDARQLLEPVLRDFGEGLETADLRRASTLLSGLPESG</sequence>
<dbReference type="InterPro" id="IPR001054">
    <property type="entry name" value="A/G_cyclase"/>
</dbReference>
<dbReference type="SUPFAM" id="SSF52540">
    <property type="entry name" value="P-loop containing nucleoside triphosphate hydrolases"/>
    <property type="match status" value="1"/>
</dbReference>
<accession>A0A917ZEY5</accession>
<keyword evidence="3" id="KW-0175">Coiled coil</keyword>
<comment type="caution">
    <text evidence="5">The sequence shown here is derived from an EMBL/GenBank/DDBJ whole genome shotgun (WGS) entry which is preliminary data.</text>
</comment>
<gene>
    <name evidence="5" type="ORF">GCM10011348_21590</name>
</gene>
<dbReference type="Proteomes" id="UP000599578">
    <property type="component" value="Unassembled WGS sequence"/>
</dbReference>
<dbReference type="Gene3D" id="1.25.40.10">
    <property type="entry name" value="Tetratricopeptide repeat domain"/>
    <property type="match status" value="2"/>
</dbReference>
<dbReference type="GO" id="GO:0005524">
    <property type="term" value="F:ATP binding"/>
    <property type="evidence" value="ECO:0007669"/>
    <property type="project" value="UniProtKB-KW"/>
</dbReference>
<reference evidence="5 6" key="1">
    <citation type="journal article" date="2014" name="Int. J. Syst. Evol. Microbiol.">
        <title>Complete genome sequence of Corynebacterium casei LMG S-19264T (=DSM 44701T), isolated from a smear-ripened cheese.</title>
        <authorList>
            <consortium name="US DOE Joint Genome Institute (JGI-PGF)"/>
            <person name="Walter F."/>
            <person name="Albersmeier A."/>
            <person name="Kalinowski J."/>
            <person name="Ruckert C."/>
        </authorList>
    </citation>
    <scope>NUCLEOTIDE SEQUENCE [LARGE SCALE GENOMIC DNA]</scope>
    <source>
        <strain evidence="5 6">CGMCC 1.7286</strain>
    </source>
</reference>
<name>A0A917ZEY5_9GAMM</name>
<dbReference type="Gene3D" id="3.30.70.1230">
    <property type="entry name" value="Nucleotide cyclase"/>
    <property type="match status" value="1"/>
</dbReference>
<keyword evidence="1" id="KW-0547">Nucleotide-binding</keyword>
<evidence type="ECO:0000259" key="4">
    <source>
        <dbReference type="PROSITE" id="PS50125"/>
    </source>
</evidence>
<dbReference type="Pfam" id="PF13191">
    <property type="entry name" value="AAA_16"/>
    <property type="match status" value="1"/>
</dbReference>
<dbReference type="GO" id="GO:0009190">
    <property type="term" value="P:cyclic nucleotide biosynthetic process"/>
    <property type="evidence" value="ECO:0007669"/>
    <property type="project" value="InterPro"/>
</dbReference>
<dbReference type="InterPro" id="IPR041664">
    <property type="entry name" value="AAA_16"/>
</dbReference>
<dbReference type="AlphaFoldDB" id="A0A917ZEY5"/>
<dbReference type="SUPFAM" id="SSF55073">
    <property type="entry name" value="Nucleotide cyclase"/>
    <property type="match status" value="1"/>
</dbReference>
<dbReference type="SUPFAM" id="SSF48452">
    <property type="entry name" value="TPR-like"/>
    <property type="match status" value="2"/>
</dbReference>
<dbReference type="EMBL" id="BMLT01000005">
    <property type="protein sequence ID" value="GGO81786.1"/>
    <property type="molecule type" value="Genomic_DNA"/>
</dbReference>
<evidence type="ECO:0000256" key="3">
    <source>
        <dbReference type="SAM" id="Coils"/>
    </source>
</evidence>
<evidence type="ECO:0000256" key="1">
    <source>
        <dbReference type="ARBA" id="ARBA00022741"/>
    </source>
</evidence>
<protein>
    <submittedName>
        <fullName evidence="5">Adenylate/guanylate cyclase domain-containing protein</fullName>
    </submittedName>
</protein>
<evidence type="ECO:0000313" key="5">
    <source>
        <dbReference type="EMBL" id="GGO81786.1"/>
    </source>
</evidence>
<dbReference type="GO" id="GO:0004016">
    <property type="term" value="F:adenylate cyclase activity"/>
    <property type="evidence" value="ECO:0007669"/>
    <property type="project" value="UniProtKB-ARBA"/>
</dbReference>